<dbReference type="EMBL" id="AMZH03001402">
    <property type="protein sequence ID" value="RRT79429.1"/>
    <property type="molecule type" value="Genomic_DNA"/>
</dbReference>
<sequence length="259" mass="28449">MASVALFLTATKVAGALVVATVAANALSYFRFRRKYLRPFRSPIDESSDVLADFNVLPSGVRTVFSYTSSSVVPGDLIFCFCCLLLCAAEVDGFFFGLATAPAHVEDKLRDAWLQFAEEQPCADVGLAQKHPVDALLASATGDGGSQQSSLATEEIKKTGKLETKKPLKIAMEAMIRGFVKYSDDEGLNSNTECHHTVASWHNVPHPQERLRFWSDPDTELKLAKDTGVSVFRMGIDWSRIMPREPIDGLKDVVSCDRI</sequence>
<evidence type="ECO:0000313" key="2">
    <source>
        <dbReference type="Proteomes" id="UP000287651"/>
    </source>
</evidence>
<proteinExistence type="predicted"/>
<accession>A0A427AT35</accession>
<evidence type="ECO:0000313" key="1">
    <source>
        <dbReference type="EMBL" id="RRT79429.1"/>
    </source>
</evidence>
<dbReference type="SUPFAM" id="SSF51445">
    <property type="entry name" value="(Trans)glycosidases"/>
    <property type="match status" value="1"/>
</dbReference>
<protein>
    <submittedName>
        <fullName evidence="1">Uncharacterized protein</fullName>
    </submittedName>
</protein>
<organism evidence="1 2">
    <name type="scientific">Ensete ventricosum</name>
    <name type="common">Abyssinian banana</name>
    <name type="synonym">Musa ensete</name>
    <dbReference type="NCBI Taxonomy" id="4639"/>
    <lineage>
        <taxon>Eukaryota</taxon>
        <taxon>Viridiplantae</taxon>
        <taxon>Streptophyta</taxon>
        <taxon>Embryophyta</taxon>
        <taxon>Tracheophyta</taxon>
        <taxon>Spermatophyta</taxon>
        <taxon>Magnoliopsida</taxon>
        <taxon>Liliopsida</taxon>
        <taxon>Zingiberales</taxon>
        <taxon>Musaceae</taxon>
        <taxon>Ensete</taxon>
    </lineage>
</organism>
<gene>
    <name evidence="1" type="ORF">B296_00009869</name>
</gene>
<dbReference type="Proteomes" id="UP000287651">
    <property type="component" value="Unassembled WGS sequence"/>
</dbReference>
<dbReference type="AlphaFoldDB" id="A0A427AT35"/>
<name>A0A427AT35_ENSVE</name>
<reference evidence="1 2" key="1">
    <citation type="journal article" date="2014" name="Agronomy (Basel)">
        <title>A Draft Genome Sequence for Ensete ventricosum, the Drought-Tolerant Tree Against Hunger.</title>
        <authorList>
            <person name="Harrison J."/>
            <person name="Moore K.A."/>
            <person name="Paszkiewicz K."/>
            <person name="Jones T."/>
            <person name="Grant M."/>
            <person name="Ambacheew D."/>
            <person name="Muzemil S."/>
            <person name="Studholme D.J."/>
        </authorList>
    </citation>
    <scope>NUCLEOTIDE SEQUENCE [LARGE SCALE GENOMIC DNA]</scope>
</reference>
<dbReference type="Gene3D" id="3.20.20.80">
    <property type="entry name" value="Glycosidases"/>
    <property type="match status" value="1"/>
</dbReference>
<comment type="caution">
    <text evidence="1">The sequence shown here is derived from an EMBL/GenBank/DDBJ whole genome shotgun (WGS) entry which is preliminary data.</text>
</comment>
<dbReference type="InterPro" id="IPR017853">
    <property type="entry name" value="GH"/>
</dbReference>